<dbReference type="RefSeq" id="WP_109061289.1">
    <property type="nucleotide sequence ID" value="NZ_QETA01000002.1"/>
</dbReference>
<dbReference type="EMBL" id="QETA01000002">
    <property type="protein sequence ID" value="PWF24010.1"/>
    <property type="molecule type" value="Genomic_DNA"/>
</dbReference>
<reference evidence="3" key="1">
    <citation type="submission" date="2018-05" db="EMBL/GenBank/DDBJ databases">
        <authorList>
            <person name="Li Y."/>
        </authorList>
    </citation>
    <scope>NUCLEOTIDE SEQUENCE [LARGE SCALE GENOMIC DNA]</scope>
    <source>
        <strain evidence="3">3d-2-2</strain>
    </source>
</reference>
<dbReference type="GO" id="GO:0003677">
    <property type="term" value="F:DNA binding"/>
    <property type="evidence" value="ECO:0007669"/>
    <property type="project" value="InterPro"/>
</dbReference>
<dbReference type="GO" id="GO:0004521">
    <property type="term" value="F:RNA endonuclease activity"/>
    <property type="evidence" value="ECO:0007669"/>
    <property type="project" value="TreeGrafter"/>
</dbReference>
<dbReference type="GO" id="GO:0006402">
    <property type="term" value="P:mRNA catabolic process"/>
    <property type="evidence" value="ECO:0007669"/>
    <property type="project" value="TreeGrafter"/>
</dbReference>
<dbReference type="PANTHER" id="PTHR33988">
    <property type="entry name" value="ENDORIBONUCLEASE MAZF-RELATED"/>
    <property type="match status" value="1"/>
</dbReference>
<evidence type="ECO:0000313" key="2">
    <source>
        <dbReference type="EMBL" id="PWF24010.1"/>
    </source>
</evidence>
<dbReference type="AlphaFoldDB" id="A0A2V1K552"/>
<accession>A0A2V1K552</accession>
<proteinExistence type="predicted"/>
<dbReference type="Pfam" id="PF02452">
    <property type="entry name" value="PemK_toxin"/>
    <property type="match status" value="1"/>
</dbReference>
<dbReference type="Proteomes" id="UP000245212">
    <property type="component" value="Unassembled WGS sequence"/>
</dbReference>
<feature type="region of interest" description="Disordered" evidence="1">
    <location>
        <begin position="1"/>
        <end position="21"/>
    </location>
</feature>
<organism evidence="2 3">
    <name type="scientific">Corticimicrobacter populi</name>
    <dbReference type="NCBI Taxonomy" id="2175229"/>
    <lineage>
        <taxon>Bacteria</taxon>
        <taxon>Pseudomonadati</taxon>
        <taxon>Pseudomonadota</taxon>
        <taxon>Betaproteobacteria</taxon>
        <taxon>Burkholderiales</taxon>
        <taxon>Alcaligenaceae</taxon>
        <taxon>Corticimicrobacter</taxon>
    </lineage>
</organism>
<sequence>MVSRTAPPAGGRTNRQAEPSWVPERQDIIWIDCNPQAGREMRDMHPFLVLSPQAFNARTSLVVGLPMSTAAYNTDHPFAIEVGTATGLKAGQASYVLCHQPKSFDWRARRANPHPAGRAPDGQFTQVLAVLNQIIQLA</sequence>
<dbReference type="PANTHER" id="PTHR33988:SF3">
    <property type="entry name" value="ENDORIBONUCLEASE TOXIN CHPB-RELATED"/>
    <property type="match status" value="1"/>
</dbReference>
<keyword evidence="3" id="KW-1185">Reference proteome</keyword>
<evidence type="ECO:0000313" key="3">
    <source>
        <dbReference type="Proteomes" id="UP000245212"/>
    </source>
</evidence>
<protein>
    <submittedName>
        <fullName evidence="2">Growth inhibitor PemK</fullName>
    </submittedName>
</protein>
<comment type="caution">
    <text evidence="2">The sequence shown here is derived from an EMBL/GenBank/DDBJ whole genome shotgun (WGS) entry which is preliminary data.</text>
</comment>
<dbReference type="Gene3D" id="2.30.30.110">
    <property type="match status" value="1"/>
</dbReference>
<dbReference type="GO" id="GO:0016075">
    <property type="term" value="P:rRNA catabolic process"/>
    <property type="evidence" value="ECO:0007669"/>
    <property type="project" value="TreeGrafter"/>
</dbReference>
<dbReference type="InterPro" id="IPR003477">
    <property type="entry name" value="PemK-like"/>
</dbReference>
<evidence type="ECO:0000256" key="1">
    <source>
        <dbReference type="SAM" id="MobiDB-lite"/>
    </source>
</evidence>
<dbReference type="InterPro" id="IPR011067">
    <property type="entry name" value="Plasmid_toxin/cell-grow_inhib"/>
</dbReference>
<name>A0A2V1K552_9BURK</name>
<gene>
    <name evidence="2" type="ORF">DD235_06705</name>
</gene>
<dbReference type="SUPFAM" id="SSF50118">
    <property type="entry name" value="Cell growth inhibitor/plasmid maintenance toxic component"/>
    <property type="match status" value="1"/>
</dbReference>